<dbReference type="Proteomes" id="UP000007952">
    <property type="component" value="Chromosome"/>
</dbReference>
<protein>
    <submittedName>
        <fullName evidence="1">Uncharacterized protein</fullName>
    </submittedName>
</protein>
<dbReference type="EMBL" id="CP002808">
    <property type="protein sequence ID" value="AEG72872.1"/>
    <property type="molecule type" value="Genomic_DNA"/>
</dbReference>
<name>F6FI24_MYCHI</name>
<dbReference type="STRING" id="859194.MHF_0600"/>
<dbReference type="AlphaFoldDB" id="F6FI24"/>
<reference evidence="1 2" key="1">
    <citation type="journal article" date="2011" name="J. Bacteriol.">
        <title>Complete genome sequences of two hemotropic Mycoplasmas, Mycoplasma haemofelis strain Ohio2 and Mycoplasma suis strain Illinois.</title>
        <authorList>
            <person name="Messick J.B."/>
            <person name="Santos A.P."/>
            <person name="Guimaraes A.M."/>
        </authorList>
    </citation>
    <scope>NUCLEOTIDE SEQUENCE [LARGE SCALE GENOMIC DNA]</scope>
    <source>
        <strain evidence="1 2">Ohio2</strain>
    </source>
</reference>
<evidence type="ECO:0000313" key="2">
    <source>
        <dbReference type="Proteomes" id="UP000007952"/>
    </source>
</evidence>
<evidence type="ECO:0000313" key="1">
    <source>
        <dbReference type="EMBL" id="AEG72872.1"/>
    </source>
</evidence>
<dbReference type="BioCyc" id="MHAE859194:G1GR7-591-MONOMER"/>
<reference key="2">
    <citation type="submission" date="2011-05" db="EMBL/GenBank/DDBJ databases">
        <title>The Genome of Mycoplasma haemofelis Strain Ohio2, a pathogenic hemoplasma of the cat.</title>
        <authorList>
            <person name="Santos A.P."/>
            <person name="Guimaraes A.M.S."/>
            <person name="SanMiguel P.J."/>
            <person name="Martin S.W."/>
            <person name="Messick J.B."/>
        </authorList>
    </citation>
    <scope>NUCLEOTIDE SEQUENCE</scope>
    <source>
        <strain>Ohio2</strain>
    </source>
</reference>
<organism evidence="1 2">
    <name type="scientific">Mycoplasma haemofelis (strain Ohio2)</name>
    <dbReference type="NCBI Taxonomy" id="859194"/>
    <lineage>
        <taxon>Bacteria</taxon>
        <taxon>Bacillati</taxon>
        <taxon>Mycoplasmatota</taxon>
        <taxon>Mollicutes</taxon>
        <taxon>Mycoplasmataceae</taxon>
        <taxon>Mycoplasma</taxon>
    </lineage>
</organism>
<accession>F6FI24</accession>
<proteinExistence type="predicted"/>
<dbReference type="HOGENOM" id="CLU_098620_4_0_14"/>
<dbReference type="KEGG" id="mhf:MHF_0600"/>
<sequence length="210" mass="23429">MSSLPFKAATAAVGASGAGLGGYGIYHLSLSPKETIRDRITSSLKNTKKRFLGKEDSEWSGLESKYAKLSDKPKKANGTTDLSFSEIPSWCDKSASEEYSDSNKDLYDQVLTFCFFNTNTLLSNTDSGVLKSNQDKSHEEWKAAWDSYQKTADKESKGLKITETSVNTDINNSERDKGGEALHKWCTETSAKKMYDSEDLFPIFKHWCVK</sequence>
<gene>
    <name evidence="1" type="ordered locus">MHF_0600</name>
</gene>